<gene>
    <name evidence="1" type="ORF">LCGC14_2085550</name>
</gene>
<proteinExistence type="predicted"/>
<dbReference type="AlphaFoldDB" id="A0A0F9EEJ4"/>
<name>A0A0F9EEJ4_9ZZZZ</name>
<evidence type="ECO:0000313" key="1">
    <source>
        <dbReference type="EMBL" id="KKL72369.1"/>
    </source>
</evidence>
<sequence length="95" mass="11414">MLEGKYEFKIDANPISLKDIEYIKKEIDRYIRVVDKESVFTERKFANFLFVLSWSGNKIKLEESQRLLKFLQVNLKKYLKAYRITIKIDISEEGF</sequence>
<dbReference type="EMBL" id="LAZR01025293">
    <property type="protein sequence ID" value="KKL72369.1"/>
    <property type="molecule type" value="Genomic_DNA"/>
</dbReference>
<organism evidence="1">
    <name type="scientific">marine sediment metagenome</name>
    <dbReference type="NCBI Taxonomy" id="412755"/>
    <lineage>
        <taxon>unclassified sequences</taxon>
        <taxon>metagenomes</taxon>
        <taxon>ecological metagenomes</taxon>
    </lineage>
</organism>
<protein>
    <submittedName>
        <fullName evidence="1">Uncharacterized protein</fullName>
    </submittedName>
</protein>
<accession>A0A0F9EEJ4</accession>
<reference evidence="1" key="1">
    <citation type="journal article" date="2015" name="Nature">
        <title>Complex archaea that bridge the gap between prokaryotes and eukaryotes.</title>
        <authorList>
            <person name="Spang A."/>
            <person name="Saw J.H."/>
            <person name="Jorgensen S.L."/>
            <person name="Zaremba-Niedzwiedzka K."/>
            <person name="Martijn J."/>
            <person name="Lind A.E."/>
            <person name="van Eijk R."/>
            <person name="Schleper C."/>
            <person name="Guy L."/>
            <person name="Ettema T.J."/>
        </authorList>
    </citation>
    <scope>NUCLEOTIDE SEQUENCE</scope>
</reference>
<comment type="caution">
    <text evidence="1">The sequence shown here is derived from an EMBL/GenBank/DDBJ whole genome shotgun (WGS) entry which is preliminary data.</text>
</comment>